<name>A0A0J1B3Q4_RHOIS</name>
<dbReference type="OrthoDB" id="9811954at2"/>
<dbReference type="NCBIfam" id="NF002099">
    <property type="entry name" value="PRK00944.1"/>
    <property type="match status" value="1"/>
</dbReference>
<proteinExistence type="predicted"/>
<dbReference type="RefSeq" id="WP_047817379.1">
    <property type="nucleotide sequence ID" value="NZ_LECT01000054.1"/>
</dbReference>
<feature type="transmembrane region" description="Helical" evidence="5">
    <location>
        <begin position="25"/>
        <end position="47"/>
    </location>
</feature>
<keyword evidence="4 5" id="KW-0472">Membrane</keyword>
<dbReference type="STRING" id="595434.RISK_006621"/>
<dbReference type="InterPro" id="IPR019691">
    <property type="entry name" value="DUF2585"/>
</dbReference>
<evidence type="ECO:0000256" key="2">
    <source>
        <dbReference type="ARBA" id="ARBA00022692"/>
    </source>
</evidence>
<evidence type="ECO:0000256" key="3">
    <source>
        <dbReference type="ARBA" id="ARBA00022989"/>
    </source>
</evidence>
<feature type="transmembrane region" description="Helical" evidence="5">
    <location>
        <begin position="73"/>
        <end position="91"/>
    </location>
</feature>
<evidence type="ECO:0000256" key="4">
    <source>
        <dbReference type="ARBA" id="ARBA00023136"/>
    </source>
</evidence>
<comment type="caution">
    <text evidence="6">The sequence shown here is derived from an EMBL/GenBank/DDBJ whole genome shotgun (WGS) entry which is preliminary data.</text>
</comment>
<evidence type="ECO:0000313" key="7">
    <source>
        <dbReference type="Proteomes" id="UP000036367"/>
    </source>
</evidence>
<evidence type="ECO:0000256" key="5">
    <source>
        <dbReference type="SAM" id="Phobius"/>
    </source>
</evidence>
<feature type="transmembrane region" description="Helical" evidence="5">
    <location>
        <begin position="158"/>
        <end position="177"/>
    </location>
</feature>
<protein>
    <recommendedName>
        <fullName evidence="8">Transmembrane protein</fullName>
    </recommendedName>
</protein>
<dbReference type="GO" id="GO:0005886">
    <property type="term" value="C:plasma membrane"/>
    <property type="evidence" value="ECO:0007669"/>
    <property type="project" value="InterPro"/>
</dbReference>
<evidence type="ECO:0000256" key="1">
    <source>
        <dbReference type="ARBA" id="ARBA00022475"/>
    </source>
</evidence>
<gene>
    <name evidence="6" type="ORF">RISK_006621</name>
</gene>
<accession>A0A0J1B3Q4</accession>
<dbReference type="Proteomes" id="UP000036367">
    <property type="component" value="Unassembled WGS sequence"/>
</dbReference>
<organism evidence="6 7">
    <name type="scientific">Rhodopirellula islandica</name>
    <dbReference type="NCBI Taxonomy" id="595434"/>
    <lineage>
        <taxon>Bacteria</taxon>
        <taxon>Pseudomonadati</taxon>
        <taxon>Planctomycetota</taxon>
        <taxon>Planctomycetia</taxon>
        <taxon>Pirellulales</taxon>
        <taxon>Pirellulaceae</taxon>
        <taxon>Rhodopirellula</taxon>
    </lineage>
</organism>
<evidence type="ECO:0008006" key="8">
    <source>
        <dbReference type="Google" id="ProtNLM"/>
    </source>
</evidence>
<dbReference type="Pfam" id="PF10755">
    <property type="entry name" value="DUF2585"/>
    <property type="match status" value="1"/>
</dbReference>
<keyword evidence="7" id="KW-1185">Reference proteome</keyword>
<keyword evidence="1" id="KW-1003">Cell membrane</keyword>
<sequence>MNARSSDTLENFHDRSLWDPSWRDALVAGSMIAGMVLVLAGMGRQFWCECGSWVPWSWDIWTAHNSQHLIDPYFFSHVLHGVLFYWALLWVPRLNQTWRFLIAVGLEVSWEILENSPLIIERYREATMAVGYTGDSIANSVTDVAACMLGYWFSSRFGWRWSVALFVLSEIVMLILIRDNLLLNVLMLVSPIPAIQEWQSA</sequence>
<dbReference type="EMBL" id="LECT01000054">
    <property type="protein sequence ID" value="KLU01465.1"/>
    <property type="molecule type" value="Genomic_DNA"/>
</dbReference>
<dbReference type="AlphaFoldDB" id="A0A0J1B3Q4"/>
<evidence type="ECO:0000313" key="6">
    <source>
        <dbReference type="EMBL" id="KLU01465.1"/>
    </source>
</evidence>
<keyword evidence="2 5" id="KW-0812">Transmembrane</keyword>
<keyword evidence="3 5" id="KW-1133">Transmembrane helix</keyword>
<reference evidence="6" key="1">
    <citation type="submission" date="2015-05" db="EMBL/GenBank/DDBJ databases">
        <title>Permanent draft genome of Rhodopirellula islandicus K833.</title>
        <authorList>
            <person name="Kizina J."/>
            <person name="Richter M."/>
            <person name="Glockner F.O."/>
            <person name="Harder J."/>
        </authorList>
    </citation>
    <scope>NUCLEOTIDE SEQUENCE [LARGE SCALE GENOMIC DNA]</scope>
    <source>
        <strain evidence="6">K833</strain>
    </source>
</reference>
<dbReference type="PATRIC" id="fig|595434.4.peg.6300"/>